<dbReference type="SUPFAM" id="SSF53335">
    <property type="entry name" value="S-adenosyl-L-methionine-dependent methyltransferases"/>
    <property type="match status" value="1"/>
</dbReference>
<evidence type="ECO:0000256" key="4">
    <source>
        <dbReference type="ARBA" id="ARBA00022679"/>
    </source>
</evidence>
<dbReference type="PIRSF" id="PIRSF005461">
    <property type="entry name" value="23S_rRNA_mtase"/>
    <property type="match status" value="1"/>
</dbReference>
<comment type="caution">
    <text evidence="9">The sequence shown here is derived from an EMBL/GenBank/DDBJ whole genome shotgun (WGS) entry which is preliminary data.</text>
</comment>
<dbReference type="Gene3D" id="3.40.50.150">
    <property type="entry name" value="Vaccinia Virus protein VP39"/>
    <property type="match status" value="1"/>
</dbReference>
<evidence type="ECO:0000259" key="8">
    <source>
        <dbReference type="Pfam" id="PF01728"/>
    </source>
</evidence>
<keyword evidence="10" id="KW-1185">Reference proteome</keyword>
<keyword evidence="2" id="KW-0698">rRNA processing</keyword>
<organism evidence="9 10">
    <name type="scientific">Batrachochytrium salamandrivorans</name>
    <dbReference type="NCBI Taxonomy" id="1357716"/>
    <lineage>
        <taxon>Eukaryota</taxon>
        <taxon>Fungi</taxon>
        <taxon>Fungi incertae sedis</taxon>
        <taxon>Chytridiomycota</taxon>
        <taxon>Chytridiomycota incertae sedis</taxon>
        <taxon>Chytridiomycetes</taxon>
        <taxon>Rhizophydiales</taxon>
        <taxon>Rhizophydiales incertae sedis</taxon>
        <taxon>Batrachochytrium</taxon>
    </lineage>
</organism>
<evidence type="ECO:0000313" key="10">
    <source>
        <dbReference type="Proteomes" id="UP001648503"/>
    </source>
</evidence>
<feature type="domain" description="Ribosomal RNA methyltransferase FtsJ" evidence="8">
    <location>
        <begin position="37"/>
        <end position="275"/>
    </location>
</feature>
<evidence type="ECO:0000256" key="5">
    <source>
        <dbReference type="ARBA" id="ARBA00022691"/>
    </source>
</evidence>
<dbReference type="InterPro" id="IPR029063">
    <property type="entry name" value="SAM-dependent_MTases_sf"/>
</dbReference>
<dbReference type="EMBL" id="JAFCIX010000364">
    <property type="protein sequence ID" value="KAH6592987.1"/>
    <property type="molecule type" value="Genomic_DNA"/>
</dbReference>
<dbReference type="InterPro" id="IPR050082">
    <property type="entry name" value="RNA_methyltr_RlmE"/>
</dbReference>
<feature type="compositionally biased region" description="Polar residues" evidence="7">
    <location>
        <begin position="112"/>
        <end position="126"/>
    </location>
</feature>
<accession>A0ABQ8F7J3</accession>
<protein>
    <recommendedName>
        <fullName evidence="6">rRNA methyltransferase 2, mitochondrial</fullName>
    </recommendedName>
</protein>
<evidence type="ECO:0000256" key="6">
    <source>
        <dbReference type="ARBA" id="ARBA00041184"/>
    </source>
</evidence>
<dbReference type="HAMAP" id="MF_01547">
    <property type="entry name" value="RNA_methyltr_E"/>
    <property type="match status" value="1"/>
</dbReference>
<evidence type="ECO:0000256" key="3">
    <source>
        <dbReference type="ARBA" id="ARBA00022603"/>
    </source>
</evidence>
<keyword evidence="4" id="KW-0808">Transferase</keyword>
<dbReference type="PANTHER" id="PTHR10920">
    <property type="entry name" value="RIBOSOMAL RNA METHYLTRANSFERASE"/>
    <property type="match status" value="1"/>
</dbReference>
<evidence type="ECO:0000256" key="7">
    <source>
        <dbReference type="SAM" id="MobiDB-lite"/>
    </source>
</evidence>
<proteinExistence type="inferred from homology"/>
<comment type="similarity">
    <text evidence="1">Belongs to the class I-like SAM-binding methyltransferase superfamily. RNA methyltransferase RlmE family.</text>
</comment>
<name>A0ABQ8F7J3_9FUNG</name>
<evidence type="ECO:0000256" key="1">
    <source>
        <dbReference type="ARBA" id="ARBA00009258"/>
    </source>
</evidence>
<reference evidence="9 10" key="1">
    <citation type="submission" date="2021-02" db="EMBL/GenBank/DDBJ databases">
        <title>Variation within the Batrachochytrium salamandrivorans European outbreak.</title>
        <authorList>
            <person name="Kelly M."/>
            <person name="Pasmans F."/>
            <person name="Shea T.P."/>
            <person name="Munoz J.F."/>
            <person name="Carranza S."/>
            <person name="Cuomo C.A."/>
            <person name="Martel A."/>
        </authorList>
    </citation>
    <scope>NUCLEOTIDE SEQUENCE [LARGE SCALE GENOMIC DNA]</scope>
    <source>
        <strain evidence="9 10">AMFP18/2</strain>
    </source>
</reference>
<dbReference type="InterPro" id="IPR002877">
    <property type="entry name" value="RNA_MeTrfase_FtsJ_dom"/>
</dbReference>
<dbReference type="Proteomes" id="UP001648503">
    <property type="component" value="Unassembled WGS sequence"/>
</dbReference>
<evidence type="ECO:0000256" key="2">
    <source>
        <dbReference type="ARBA" id="ARBA00022552"/>
    </source>
</evidence>
<evidence type="ECO:0000313" key="9">
    <source>
        <dbReference type="EMBL" id="KAH6592987.1"/>
    </source>
</evidence>
<keyword evidence="3" id="KW-0489">Methyltransferase</keyword>
<sequence>MVKEHSSVRYSSITRPGQWFNRQSNDPFVKSRIKANFRSRSAFKLKELQEKHLFMKPGQVVLDLGAAPGGWTQVALDAVWPSHTTISFSSSSSSSLLAHESSSSNAEVSLEPSPTLQTTVKSSQKPSSRHPRPSRIGRVIAVDLLGMEPIDGAEILTGDVQDEQVLQEIYALAAYPYTPQGPAVDVVISDMAHSFTGHRSTDAARVQSLCEFALGVAGHPWLLKPGGSFLCKYLRGDGDQDLRELCQSQFEKVIATKPKASRQGSAEAYFLCLGFKPLKE</sequence>
<dbReference type="InterPro" id="IPR015507">
    <property type="entry name" value="rRNA-MeTfrase_E"/>
</dbReference>
<keyword evidence="5" id="KW-0949">S-adenosyl-L-methionine</keyword>
<dbReference type="Pfam" id="PF01728">
    <property type="entry name" value="FtsJ"/>
    <property type="match status" value="1"/>
</dbReference>
<gene>
    <name evidence="9" type="ORF">BASA50_007714</name>
</gene>
<feature type="region of interest" description="Disordered" evidence="7">
    <location>
        <begin position="105"/>
        <end position="133"/>
    </location>
</feature>
<dbReference type="PANTHER" id="PTHR10920:SF18">
    <property type="entry name" value="RRNA METHYLTRANSFERASE 2, MITOCHONDRIAL"/>
    <property type="match status" value="1"/>
</dbReference>